<keyword evidence="1" id="KW-0472">Membrane</keyword>
<evidence type="ECO:0000256" key="1">
    <source>
        <dbReference type="SAM" id="Phobius"/>
    </source>
</evidence>
<reference evidence="2 3" key="1">
    <citation type="submission" date="2016-06" db="EMBL/GenBank/DDBJ databases">
        <title>Complete genome sequences of Bordetella bronchialis and Bordetella flabilis.</title>
        <authorList>
            <person name="LiPuma J.J."/>
            <person name="Spilker T."/>
        </authorList>
    </citation>
    <scope>NUCLEOTIDE SEQUENCE [LARGE SCALE GENOMIC DNA]</scope>
    <source>
        <strain evidence="2 3">AU10664</strain>
    </source>
</reference>
<proteinExistence type="predicted"/>
<dbReference type="STRING" id="463014.BAU07_02130"/>
<feature type="transmembrane region" description="Helical" evidence="1">
    <location>
        <begin position="6"/>
        <end position="33"/>
    </location>
</feature>
<organism evidence="2 3">
    <name type="scientific">Bordetella flabilis</name>
    <dbReference type="NCBI Taxonomy" id="463014"/>
    <lineage>
        <taxon>Bacteria</taxon>
        <taxon>Pseudomonadati</taxon>
        <taxon>Pseudomonadota</taxon>
        <taxon>Betaproteobacteria</taxon>
        <taxon>Burkholderiales</taxon>
        <taxon>Alcaligenaceae</taxon>
        <taxon>Bordetella</taxon>
    </lineage>
</organism>
<keyword evidence="1" id="KW-1133">Transmembrane helix</keyword>
<accession>A0A193G7W3</accession>
<dbReference type="Proteomes" id="UP000091926">
    <property type="component" value="Chromosome"/>
</dbReference>
<keyword evidence="1" id="KW-0812">Transmembrane</keyword>
<evidence type="ECO:0000313" key="3">
    <source>
        <dbReference type="Proteomes" id="UP000091926"/>
    </source>
</evidence>
<keyword evidence="3" id="KW-1185">Reference proteome</keyword>
<sequence length="100" mass="10247">MPEAVGAGAAVMSVVVAVSVVAGASAVAAVLLVTEALATTGVPGALLVCRRAISLFCTLRYGGVPAAPARAAFGHPMFCRAFYPYIWDLILHFEQIGIEG</sequence>
<gene>
    <name evidence="2" type="ORF">BAU07_02130</name>
</gene>
<evidence type="ECO:0000313" key="2">
    <source>
        <dbReference type="EMBL" id="ANN76077.1"/>
    </source>
</evidence>
<dbReference type="EMBL" id="CP016172">
    <property type="protein sequence ID" value="ANN76077.1"/>
    <property type="molecule type" value="Genomic_DNA"/>
</dbReference>
<dbReference type="AlphaFoldDB" id="A0A193G7W3"/>
<name>A0A193G7W3_9BORD</name>
<dbReference type="KEGG" id="bfz:BAU07_02130"/>
<protein>
    <submittedName>
        <fullName evidence="2">Uncharacterized protein</fullName>
    </submittedName>
</protein>